<dbReference type="OrthoDB" id="186013at2759"/>
<dbReference type="EMBL" id="JAEUBD010001504">
    <property type="protein sequence ID" value="KAH3659713.1"/>
    <property type="molecule type" value="Genomic_DNA"/>
</dbReference>
<organism evidence="2 3">
    <name type="scientific">Ogataea polymorpha</name>
    <dbReference type="NCBI Taxonomy" id="460523"/>
    <lineage>
        <taxon>Eukaryota</taxon>
        <taxon>Fungi</taxon>
        <taxon>Dikarya</taxon>
        <taxon>Ascomycota</taxon>
        <taxon>Saccharomycotina</taxon>
        <taxon>Pichiomycetes</taxon>
        <taxon>Pichiales</taxon>
        <taxon>Pichiaceae</taxon>
        <taxon>Ogataea</taxon>
    </lineage>
</organism>
<name>A0A9P8NTT2_9ASCO</name>
<gene>
    <name evidence="2" type="ORF">OGATHE_005758</name>
</gene>
<dbReference type="SUPFAM" id="SSF81406">
    <property type="entry name" value="Mitochondrial cytochrome c oxidase subunit IV"/>
    <property type="match status" value="1"/>
</dbReference>
<keyword evidence="3" id="KW-1185">Reference proteome</keyword>
<dbReference type="AlphaFoldDB" id="A0A9P8NTT2"/>
<accession>A0A9P8NTT2</accession>
<dbReference type="InterPro" id="IPR036639">
    <property type="entry name" value="Cyt_c_oxidase_su4_sf"/>
</dbReference>
<feature type="compositionally biased region" description="Basic and acidic residues" evidence="1">
    <location>
        <begin position="206"/>
        <end position="220"/>
    </location>
</feature>
<evidence type="ECO:0000313" key="2">
    <source>
        <dbReference type="EMBL" id="KAH3659713.1"/>
    </source>
</evidence>
<proteinExistence type="predicted"/>
<protein>
    <recommendedName>
        <fullName evidence="4">Genetic interactor of prohibitin 7, mitochondrial</fullName>
    </recommendedName>
</protein>
<dbReference type="GO" id="GO:0005739">
    <property type="term" value="C:mitochondrion"/>
    <property type="evidence" value="ECO:0007669"/>
    <property type="project" value="GOC"/>
</dbReference>
<reference evidence="2" key="2">
    <citation type="submission" date="2021-01" db="EMBL/GenBank/DDBJ databases">
        <authorList>
            <person name="Schikora-Tamarit M.A."/>
        </authorList>
    </citation>
    <scope>NUCLEOTIDE SEQUENCE</scope>
    <source>
        <strain evidence="2">NCAIM Y.01608</strain>
    </source>
</reference>
<dbReference type="GO" id="GO:0006123">
    <property type="term" value="P:mitochondrial electron transport, cytochrome c to oxygen"/>
    <property type="evidence" value="ECO:0007669"/>
    <property type="project" value="InterPro"/>
</dbReference>
<sequence>MFRVVRAIRFYSTSQAGADAKTKVAGMMPDAKLLNEKLKQERDLRRERNKLALSSIKDIFAIFSPTAGDDDEFDTANFDPMPVYKNPETYLKLPLPKQHHILEELEDKFKRKWTRIDKDRKRFIYWLAYGPHGPREGFVTEHRKTVVPEKKKADTLLDQIIAETESQKYKVEVDEYVPPDLPFRTPSVLKSVNPARDTIASPLPPRDPRLFGPKRLEQNKKDRKMNPYSQFVLGFLMVLTFLNYRKDREVNSTGKVPDYEYLQNDNLLQIDDLSKKLAQAVK</sequence>
<evidence type="ECO:0000313" key="3">
    <source>
        <dbReference type="Proteomes" id="UP000788993"/>
    </source>
</evidence>
<feature type="region of interest" description="Disordered" evidence="1">
    <location>
        <begin position="196"/>
        <end position="223"/>
    </location>
</feature>
<dbReference type="Proteomes" id="UP000788993">
    <property type="component" value="Unassembled WGS sequence"/>
</dbReference>
<comment type="caution">
    <text evidence="2">The sequence shown here is derived from an EMBL/GenBank/DDBJ whole genome shotgun (WGS) entry which is preliminary data.</text>
</comment>
<evidence type="ECO:0000256" key="1">
    <source>
        <dbReference type="SAM" id="MobiDB-lite"/>
    </source>
</evidence>
<dbReference type="GO" id="GO:0045277">
    <property type="term" value="C:respiratory chain complex IV"/>
    <property type="evidence" value="ECO:0007669"/>
    <property type="project" value="InterPro"/>
</dbReference>
<reference evidence="2" key="1">
    <citation type="journal article" date="2021" name="Open Biol.">
        <title>Shared evolutionary footprints suggest mitochondrial oxidative damage underlies multiple complex I losses in fungi.</title>
        <authorList>
            <person name="Schikora-Tamarit M.A."/>
            <person name="Marcet-Houben M."/>
            <person name="Nosek J."/>
            <person name="Gabaldon T."/>
        </authorList>
    </citation>
    <scope>NUCLEOTIDE SEQUENCE</scope>
    <source>
        <strain evidence="2">NCAIM Y.01608</strain>
    </source>
</reference>
<evidence type="ECO:0008006" key="4">
    <source>
        <dbReference type="Google" id="ProtNLM"/>
    </source>
</evidence>